<organism evidence="2">
    <name type="scientific">marine metagenome</name>
    <dbReference type="NCBI Taxonomy" id="408172"/>
    <lineage>
        <taxon>unclassified sequences</taxon>
        <taxon>metagenomes</taxon>
        <taxon>ecological metagenomes</taxon>
    </lineage>
</organism>
<accession>A0A382T690</accession>
<reference evidence="2" key="1">
    <citation type="submission" date="2018-05" db="EMBL/GenBank/DDBJ databases">
        <authorList>
            <person name="Lanie J.A."/>
            <person name="Ng W.-L."/>
            <person name="Kazmierczak K.M."/>
            <person name="Andrzejewski T.M."/>
            <person name="Davidsen T.M."/>
            <person name="Wayne K.J."/>
            <person name="Tettelin H."/>
            <person name="Glass J.I."/>
            <person name="Rusch D."/>
            <person name="Podicherti R."/>
            <person name="Tsui H.-C.T."/>
            <person name="Winkler M.E."/>
        </authorList>
    </citation>
    <scope>NUCLEOTIDE SEQUENCE</scope>
</reference>
<evidence type="ECO:0000256" key="1">
    <source>
        <dbReference type="SAM" id="MobiDB-lite"/>
    </source>
</evidence>
<protein>
    <submittedName>
        <fullName evidence="2">Uncharacterized protein</fullName>
    </submittedName>
</protein>
<sequence>MVVGNGAHSTEGTLGNRSFSAGALGTRRRQGNLVFQANHPAD</sequence>
<name>A0A382T690_9ZZZZ</name>
<dbReference type="AlphaFoldDB" id="A0A382T690"/>
<gene>
    <name evidence="2" type="ORF">METZ01_LOCUS370523</name>
</gene>
<feature type="region of interest" description="Disordered" evidence="1">
    <location>
        <begin position="1"/>
        <end position="42"/>
    </location>
</feature>
<feature type="non-terminal residue" evidence="2">
    <location>
        <position position="42"/>
    </location>
</feature>
<dbReference type="EMBL" id="UINC01134247">
    <property type="protein sequence ID" value="SVD17669.1"/>
    <property type="molecule type" value="Genomic_DNA"/>
</dbReference>
<feature type="compositionally biased region" description="Polar residues" evidence="1">
    <location>
        <begin position="7"/>
        <end position="19"/>
    </location>
</feature>
<proteinExistence type="predicted"/>
<evidence type="ECO:0000313" key="2">
    <source>
        <dbReference type="EMBL" id="SVD17669.1"/>
    </source>
</evidence>